<dbReference type="STRING" id="35608.A0A2U1P4D4"/>
<dbReference type="PROSITE" id="PS50011">
    <property type="entry name" value="PROTEIN_KINASE_DOM"/>
    <property type="match status" value="1"/>
</dbReference>
<dbReference type="SUPFAM" id="SSF56112">
    <property type="entry name" value="Protein kinase-like (PK-like)"/>
    <property type="match status" value="1"/>
</dbReference>
<keyword evidence="11" id="KW-1185">Reference proteome</keyword>
<keyword evidence="2 8" id="KW-0723">Serine/threonine-protein kinase</keyword>
<dbReference type="FunFam" id="3.30.200.20:FF:000545">
    <property type="entry name" value="CMGC family protein kinase"/>
    <property type="match status" value="1"/>
</dbReference>
<evidence type="ECO:0000256" key="6">
    <source>
        <dbReference type="ARBA" id="ARBA00022840"/>
    </source>
</evidence>
<gene>
    <name evidence="10" type="ORF">CTI12_AA193930</name>
</gene>
<proteinExistence type="inferred from homology"/>
<evidence type="ECO:0000259" key="9">
    <source>
        <dbReference type="PROSITE" id="PS50011"/>
    </source>
</evidence>
<dbReference type="GO" id="GO:0005524">
    <property type="term" value="F:ATP binding"/>
    <property type="evidence" value="ECO:0007669"/>
    <property type="project" value="UniProtKB-UniRule"/>
</dbReference>
<accession>A0A2U1P4D4</accession>
<dbReference type="Gene3D" id="1.10.510.10">
    <property type="entry name" value="Transferase(Phosphotransferase) domain 1"/>
    <property type="match status" value="1"/>
</dbReference>
<sequence length="433" mass="50430">MEHITNAMEKYQLLESLGHGSFGVVFKAFNKQTHEVVAIKKLMTKYCSKEECMNLTEVKSLVKMHNNHANIIRLKEVINLNDTLFLVFEYMECNLYQRMIQHEKPFSETEIRNICFQVFQGLAYMHHNGYFHRDLKPENLLINKDIVKIADLGQAREMNAQRPFTYNVTTICYRAPEVFLHSPVYNSAVDMWAMGAIIVELFTLTPIFEGSSEADVMYKICSVLGTPTDSTWPGGLGLAKNICYRFPDLPGVRFSDLLPNASPELVNLVATLLSWEPSYRPTAIQALQHPFFHSCYFIPPTVRLQDTSFTLLDSVPLVFKMAMLRELMKKTPSFKSCASSLERKREDIGYRTDSEKEKKHLRNKCRDRYNIREERGWVEVACSFGFNELDWVKFREVYEEYLEILDIVYEEESKIRRKKPTARKTRMLEELGI</sequence>
<dbReference type="Gene3D" id="3.30.200.20">
    <property type="entry name" value="Phosphorylase Kinase, domain 1"/>
    <property type="match status" value="1"/>
</dbReference>
<dbReference type="InterPro" id="IPR017441">
    <property type="entry name" value="Protein_kinase_ATP_BS"/>
</dbReference>
<feature type="binding site" evidence="7">
    <location>
        <position position="41"/>
    </location>
    <ligand>
        <name>ATP</name>
        <dbReference type="ChEBI" id="CHEBI:30616"/>
    </ligand>
</feature>
<dbReference type="AlphaFoldDB" id="A0A2U1P4D4"/>
<feature type="domain" description="Protein kinase" evidence="9">
    <location>
        <begin position="11"/>
        <end position="292"/>
    </location>
</feature>
<keyword evidence="6 7" id="KW-0067">ATP-binding</keyword>
<evidence type="ECO:0000256" key="4">
    <source>
        <dbReference type="ARBA" id="ARBA00022741"/>
    </source>
</evidence>
<dbReference type="EMBL" id="PKPP01001696">
    <property type="protein sequence ID" value="PWA80634.1"/>
    <property type="molecule type" value="Genomic_DNA"/>
</dbReference>
<dbReference type="Pfam" id="PF00069">
    <property type="entry name" value="Pkinase"/>
    <property type="match status" value="1"/>
</dbReference>
<evidence type="ECO:0000256" key="2">
    <source>
        <dbReference type="ARBA" id="ARBA00022527"/>
    </source>
</evidence>
<dbReference type="CDD" id="cd07830">
    <property type="entry name" value="STKc_MAK_like"/>
    <property type="match status" value="1"/>
</dbReference>
<dbReference type="PANTHER" id="PTHR24055">
    <property type="entry name" value="MITOGEN-ACTIVATED PROTEIN KINASE"/>
    <property type="match status" value="1"/>
</dbReference>
<dbReference type="Proteomes" id="UP000245207">
    <property type="component" value="Unassembled WGS sequence"/>
</dbReference>
<evidence type="ECO:0000256" key="8">
    <source>
        <dbReference type="RuleBase" id="RU000304"/>
    </source>
</evidence>
<dbReference type="OrthoDB" id="2158884at2759"/>
<evidence type="ECO:0000256" key="7">
    <source>
        <dbReference type="PROSITE-ProRule" id="PRU10141"/>
    </source>
</evidence>
<evidence type="ECO:0000313" key="10">
    <source>
        <dbReference type="EMBL" id="PWA80634.1"/>
    </source>
</evidence>
<evidence type="ECO:0000256" key="5">
    <source>
        <dbReference type="ARBA" id="ARBA00022777"/>
    </source>
</evidence>
<name>A0A2U1P4D4_ARTAN</name>
<evidence type="ECO:0000313" key="11">
    <source>
        <dbReference type="Proteomes" id="UP000245207"/>
    </source>
</evidence>
<dbReference type="FunFam" id="1.10.510.10:FF:000624">
    <property type="entry name" value="Mitogen-activated protein kinase"/>
    <property type="match status" value="1"/>
</dbReference>
<dbReference type="InterPro" id="IPR008271">
    <property type="entry name" value="Ser/Thr_kinase_AS"/>
</dbReference>
<protein>
    <submittedName>
        <fullName evidence="10">Phosphorylase kinase, gamma catalytic subunit</fullName>
    </submittedName>
</protein>
<keyword evidence="3" id="KW-0808">Transferase</keyword>
<comment type="similarity">
    <text evidence="1">Belongs to the protein kinase superfamily. CMGC Ser/Thr protein kinase family. MAP kinase subfamily.</text>
</comment>
<dbReference type="InterPro" id="IPR000719">
    <property type="entry name" value="Prot_kinase_dom"/>
</dbReference>
<dbReference type="SMART" id="SM00220">
    <property type="entry name" value="S_TKc"/>
    <property type="match status" value="1"/>
</dbReference>
<dbReference type="GO" id="GO:0004674">
    <property type="term" value="F:protein serine/threonine kinase activity"/>
    <property type="evidence" value="ECO:0007669"/>
    <property type="project" value="UniProtKB-KW"/>
</dbReference>
<keyword evidence="4 7" id="KW-0547">Nucleotide-binding</keyword>
<dbReference type="PROSITE" id="PS00107">
    <property type="entry name" value="PROTEIN_KINASE_ATP"/>
    <property type="match status" value="1"/>
</dbReference>
<evidence type="ECO:0000256" key="1">
    <source>
        <dbReference type="ARBA" id="ARBA00008832"/>
    </source>
</evidence>
<organism evidence="10 11">
    <name type="scientific">Artemisia annua</name>
    <name type="common">Sweet wormwood</name>
    <dbReference type="NCBI Taxonomy" id="35608"/>
    <lineage>
        <taxon>Eukaryota</taxon>
        <taxon>Viridiplantae</taxon>
        <taxon>Streptophyta</taxon>
        <taxon>Embryophyta</taxon>
        <taxon>Tracheophyta</taxon>
        <taxon>Spermatophyta</taxon>
        <taxon>Magnoliopsida</taxon>
        <taxon>eudicotyledons</taxon>
        <taxon>Gunneridae</taxon>
        <taxon>Pentapetalae</taxon>
        <taxon>asterids</taxon>
        <taxon>campanulids</taxon>
        <taxon>Asterales</taxon>
        <taxon>Asteraceae</taxon>
        <taxon>Asteroideae</taxon>
        <taxon>Anthemideae</taxon>
        <taxon>Artemisiinae</taxon>
        <taxon>Artemisia</taxon>
    </lineage>
</organism>
<dbReference type="InterPro" id="IPR011009">
    <property type="entry name" value="Kinase-like_dom_sf"/>
</dbReference>
<dbReference type="InterPro" id="IPR050117">
    <property type="entry name" value="MAPK"/>
</dbReference>
<comment type="caution">
    <text evidence="10">The sequence shown here is derived from an EMBL/GenBank/DDBJ whole genome shotgun (WGS) entry which is preliminary data.</text>
</comment>
<evidence type="ECO:0000256" key="3">
    <source>
        <dbReference type="ARBA" id="ARBA00022679"/>
    </source>
</evidence>
<reference evidence="10 11" key="1">
    <citation type="journal article" date="2018" name="Mol. Plant">
        <title>The genome of Artemisia annua provides insight into the evolution of Asteraceae family and artemisinin biosynthesis.</title>
        <authorList>
            <person name="Shen Q."/>
            <person name="Zhang L."/>
            <person name="Liao Z."/>
            <person name="Wang S."/>
            <person name="Yan T."/>
            <person name="Shi P."/>
            <person name="Liu M."/>
            <person name="Fu X."/>
            <person name="Pan Q."/>
            <person name="Wang Y."/>
            <person name="Lv Z."/>
            <person name="Lu X."/>
            <person name="Zhang F."/>
            <person name="Jiang W."/>
            <person name="Ma Y."/>
            <person name="Chen M."/>
            <person name="Hao X."/>
            <person name="Li L."/>
            <person name="Tang Y."/>
            <person name="Lv G."/>
            <person name="Zhou Y."/>
            <person name="Sun X."/>
            <person name="Brodelius P.E."/>
            <person name="Rose J.K.C."/>
            <person name="Tang K."/>
        </authorList>
    </citation>
    <scope>NUCLEOTIDE SEQUENCE [LARGE SCALE GENOMIC DNA]</scope>
    <source>
        <strain evidence="11">cv. Huhao1</strain>
        <tissue evidence="10">Leaf</tissue>
    </source>
</reference>
<dbReference type="PROSITE" id="PS00108">
    <property type="entry name" value="PROTEIN_KINASE_ST"/>
    <property type="match status" value="1"/>
</dbReference>
<keyword evidence="5 10" id="KW-0418">Kinase</keyword>